<comment type="caution">
    <text evidence="3">The sequence shown here is derived from an EMBL/GenBank/DDBJ whole genome shotgun (WGS) entry which is preliminary data.</text>
</comment>
<accession>A0ABS0N221</accession>
<evidence type="ECO:0000256" key="2">
    <source>
        <dbReference type="SAM" id="SignalP"/>
    </source>
</evidence>
<name>A0ABS0N221_9SPHN</name>
<keyword evidence="4" id="KW-1185">Reference proteome</keyword>
<protein>
    <submittedName>
        <fullName evidence="3">Uncharacterized protein</fullName>
    </submittedName>
</protein>
<organism evidence="3 4">
    <name type="scientific">Aurantiacibacter sediminis</name>
    <dbReference type="NCBI Taxonomy" id="2793064"/>
    <lineage>
        <taxon>Bacteria</taxon>
        <taxon>Pseudomonadati</taxon>
        <taxon>Pseudomonadota</taxon>
        <taxon>Alphaproteobacteria</taxon>
        <taxon>Sphingomonadales</taxon>
        <taxon>Erythrobacteraceae</taxon>
        <taxon>Aurantiacibacter</taxon>
    </lineage>
</organism>
<reference evidence="3 4" key="1">
    <citation type="submission" date="2020-11" db="EMBL/GenBank/DDBJ databases">
        <title>Erythrobacter sediminis sp. nov., a marine bacterium from a tidal flat of Garorim Bay.</title>
        <authorList>
            <person name="Kim D."/>
            <person name="Yoo Y."/>
            <person name="Kim J.-J."/>
        </authorList>
    </citation>
    <scope>NUCLEOTIDE SEQUENCE [LARGE SCALE GENOMIC DNA]</scope>
    <source>
        <strain evidence="3 4">JGD-13</strain>
    </source>
</reference>
<dbReference type="PROSITE" id="PS51257">
    <property type="entry name" value="PROKAR_LIPOPROTEIN"/>
    <property type="match status" value="1"/>
</dbReference>
<dbReference type="RefSeq" id="WP_197919770.1">
    <property type="nucleotide sequence ID" value="NZ_CAWPTA010000006.1"/>
</dbReference>
<proteinExistence type="predicted"/>
<evidence type="ECO:0000313" key="4">
    <source>
        <dbReference type="Proteomes" id="UP000602442"/>
    </source>
</evidence>
<feature type="chain" id="PRO_5045362242" evidence="2">
    <location>
        <begin position="21"/>
        <end position="94"/>
    </location>
</feature>
<feature type="region of interest" description="Disordered" evidence="1">
    <location>
        <begin position="65"/>
        <end position="94"/>
    </location>
</feature>
<sequence>MKTAIATTLFAASVTCFGLAACSEQTENDAARTADMAAEDAAANAEVAGEAIEEGAIDASEAVAEGASNLADELREGDEEEPGPAPITGDNIQE</sequence>
<feature type="signal peptide" evidence="2">
    <location>
        <begin position="1"/>
        <end position="20"/>
    </location>
</feature>
<dbReference type="Gene3D" id="1.10.287.700">
    <property type="entry name" value="Helix hairpin bin"/>
    <property type="match status" value="1"/>
</dbReference>
<keyword evidence="2" id="KW-0732">Signal</keyword>
<evidence type="ECO:0000256" key="1">
    <source>
        <dbReference type="SAM" id="MobiDB-lite"/>
    </source>
</evidence>
<dbReference type="EMBL" id="JAEANY010000001">
    <property type="protein sequence ID" value="MBH5321074.1"/>
    <property type="molecule type" value="Genomic_DNA"/>
</dbReference>
<gene>
    <name evidence="3" type="ORF">I5L03_00575</name>
</gene>
<evidence type="ECO:0000313" key="3">
    <source>
        <dbReference type="EMBL" id="MBH5321074.1"/>
    </source>
</evidence>
<dbReference type="Proteomes" id="UP000602442">
    <property type="component" value="Unassembled WGS sequence"/>
</dbReference>